<gene>
    <name evidence="2" type="ORF">NDU88_007239</name>
</gene>
<feature type="region of interest" description="Disordered" evidence="1">
    <location>
        <begin position="1"/>
        <end position="112"/>
    </location>
</feature>
<proteinExistence type="predicted"/>
<feature type="compositionally biased region" description="Basic residues" evidence="1">
    <location>
        <begin position="53"/>
        <end position="62"/>
    </location>
</feature>
<protein>
    <submittedName>
        <fullName evidence="2">Uncharacterized protein</fullName>
    </submittedName>
</protein>
<sequence>MEKKRGRLRNVEGTRPRGRYQCEEAGRIQRRRVGSNERQLGGNGEETRSSEVKRHRVTRKKRPLEPSCVPEKGRREGRGGGKSIIFEEKTVQGSYNKAQRRVTETEKERNKQ</sequence>
<dbReference type="EMBL" id="JANPWB010000009">
    <property type="protein sequence ID" value="KAJ1154487.1"/>
    <property type="molecule type" value="Genomic_DNA"/>
</dbReference>
<feature type="compositionally biased region" description="Basic and acidic residues" evidence="1">
    <location>
        <begin position="71"/>
        <end position="90"/>
    </location>
</feature>
<keyword evidence="3" id="KW-1185">Reference proteome</keyword>
<organism evidence="2 3">
    <name type="scientific">Pleurodeles waltl</name>
    <name type="common">Iberian ribbed newt</name>
    <dbReference type="NCBI Taxonomy" id="8319"/>
    <lineage>
        <taxon>Eukaryota</taxon>
        <taxon>Metazoa</taxon>
        <taxon>Chordata</taxon>
        <taxon>Craniata</taxon>
        <taxon>Vertebrata</taxon>
        <taxon>Euteleostomi</taxon>
        <taxon>Amphibia</taxon>
        <taxon>Batrachia</taxon>
        <taxon>Caudata</taxon>
        <taxon>Salamandroidea</taxon>
        <taxon>Salamandridae</taxon>
        <taxon>Pleurodelinae</taxon>
        <taxon>Pleurodeles</taxon>
    </lineage>
</organism>
<reference evidence="2" key="1">
    <citation type="journal article" date="2022" name="bioRxiv">
        <title>Sequencing and chromosome-scale assembly of the giantPleurodeles waltlgenome.</title>
        <authorList>
            <person name="Brown T."/>
            <person name="Elewa A."/>
            <person name="Iarovenko S."/>
            <person name="Subramanian E."/>
            <person name="Araus A.J."/>
            <person name="Petzold A."/>
            <person name="Susuki M."/>
            <person name="Suzuki K.-i.T."/>
            <person name="Hayashi T."/>
            <person name="Toyoda A."/>
            <person name="Oliveira C."/>
            <person name="Osipova E."/>
            <person name="Leigh N.D."/>
            <person name="Simon A."/>
            <person name="Yun M.H."/>
        </authorList>
    </citation>
    <scope>NUCLEOTIDE SEQUENCE</scope>
    <source>
        <strain evidence="2">20211129_DDA</strain>
        <tissue evidence="2">Liver</tissue>
    </source>
</reference>
<dbReference type="Proteomes" id="UP001066276">
    <property type="component" value="Chromosome 5"/>
</dbReference>
<comment type="caution">
    <text evidence="2">The sequence shown here is derived from an EMBL/GenBank/DDBJ whole genome shotgun (WGS) entry which is preliminary data.</text>
</comment>
<evidence type="ECO:0000313" key="3">
    <source>
        <dbReference type="Proteomes" id="UP001066276"/>
    </source>
</evidence>
<accession>A0AAV7RSG1</accession>
<evidence type="ECO:0000313" key="2">
    <source>
        <dbReference type="EMBL" id="KAJ1154487.1"/>
    </source>
</evidence>
<feature type="compositionally biased region" description="Basic and acidic residues" evidence="1">
    <location>
        <begin position="101"/>
        <end position="112"/>
    </location>
</feature>
<dbReference type="AlphaFoldDB" id="A0AAV7RSG1"/>
<feature type="compositionally biased region" description="Basic and acidic residues" evidence="1">
    <location>
        <begin position="1"/>
        <end position="27"/>
    </location>
</feature>
<name>A0AAV7RSG1_PLEWA</name>
<evidence type="ECO:0000256" key="1">
    <source>
        <dbReference type="SAM" id="MobiDB-lite"/>
    </source>
</evidence>